<dbReference type="InterPro" id="IPR051448">
    <property type="entry name" value="CdaR-like_regulators"/>
</dbReference>
<dbReference type="Proteomes" id="UP000646365">
    <property type="component" value="Unassembled WGS sequence"/>
</dbReference>
<sequence length="82" mass="8875">MGPLIEYDRDHDTSLLRTLATFLANDGGWKVAASKLGIHRQTLVYRLRMIEQLTGLKPASTSGTAALWLAVQAGRAAGILPE</sequence>
<dbReference type="InterPro" id="IPR042070">
    <property type="entry name" value="PucR_C-HTH_sf"/>
</dbReference>
<feature type="domain" description="PucR C-terminal helix-turn-helix" evidence="1">
    <location>
        <begin position="15"/>
        <end position="73"/>
    </location>
</feature>
<proteinExistence type="predicted"/>
<dbReference type="PANTHER" id="PTHR33744:SF1">
    <property type="entry name" value="DNA-BINDING TRANSCRIPTIONAL ACTIVATOR ADER"/>
    <property type="match status" value="1"/>
</dbReference>
<evidence type="ECO:0000259" key="1">
    <source>
        <dbReference type="Pfam" id="PF13556"/>
    </source>
</evidence>
<protein>
    <recommendedName>
        <fullName evidence="1">PucR C-terminal helix-turn-helix domain-containing protein</fullName>
    </recommendedName>
</protein>
<accession>A0A8J2YP87</accession>
<organism evidence="2 3">
    <name type="scientific">Aliidongia dinghuensis</name>
    <dbReference type="NCBI Taxonomy" id="1867774"/>
    <lineage>
        <taxon>Bacteria</taxon>
        <taxon>Pseudomonadati</taxon>
        <taxon>Pseudomonadota</taxon>
        <taxon>Alphaproteobacteria</taxon>
        <taxon>Rhodospirillales</taxon>
        <taxon>Dongiaceae</taxon>
        <taxon>Aliidongia</taxon>
    </lineage>
</organism>
<dbReference type="RefSeq" id="WP_229743363.1">
    <property type="nucleotide sequence ID" value="NZ_BMJQ01000001.1"/>
</dbReference>
<evidence type="ECO:0000313" key="2">
    <source>
        <dbReference type="EMBL" id="GGE98553.1"/>
    </source>
</evidence>
<evidence type="ECO:0000313" key="3">
    <source>
        <dbReference type="Proteomes" id="UP000646365"/>
    </source>
</evidence>
<reference evidence="2" key="1">
    <citation type="journal article" date="2014" name="Int. J. Syst. Evol. Microbiol.">
        <title>Complete genome sequence of Corynebacterium casei LMG S-19264T (=DSM 44701T), isolated from a smear-ripened cheese.</title>
        <authorList>
            <consortium name="US DOE Joint Genome Institute (JGI-PGF)"/>
            <person name="Walter F."/>
            <person name="Albersmeier A."/>
            <person name="Kalinowski J."/>
            <person name="Ruckert C."/>
        </authorList>
    </citation>
    <scope>NUCLEOTIDE SEQUENCE</scope>
    <source>
        <strain evidence="2">CGMCC 1.15725</strain>
    </source>
</reference>
<reference evidence="2" key="2">
    <citation type="submission" date="2020-09" db="EMBL/GenBank/DDBJ databases">
        <authorList>
            <person name="Sun Q."/>
            <person name="Zhou Y."/>
        </authorList>
    </citation>
    <scope>NUCLEOTIDE SEQUENCE</scope>
    <source>
        <strain evidence="2">CGMCC 1.15725</strain>
    </source>
</reference>
<keyword evidence="3" id="KW-1185">Reference proteome</keyword>
<gene>
    <name evidence="2" type="ORF">GCM10011611_00030</name>
</gene>
<dbReference type="AlphaFoldDB" id="A0A8J2YP87"/>
<dbReference type="PANTHER" id="PTHR33744">
    <property type="entry name" value="CARBOHYDRATE DIACID REGULATOR"/>
    <property type="match status" value="1"/>
</dbReference>
<dbReference type="InterPro" id="IPR025736">
    <property type="entry name" value="PucR_C-HTH_dom"/>
</dbReference>
<dbReference type="EMBL" id="BMJQ01000001">
    <property type="protein sequence ID" value="GGE98553.1"/>
    <property type="molecule type" value="Genomic_DNA"/>
</dbReference>
<comment type="caution">
    <text evidence="2">The sequence shown here is derived from an EMBL/GenBank/DDBJ whole genome shotgun (WGS) entry which is preliminary data.</text>
</comment>
<dbReference type="Gene3D" id="1.10.10.2840">
    <property type="entry name" value="PucR C-terminal helix-turn-helix domain"/>
    <property type="match status" value="1"/>
</dbReference>
<name>A0A8J2YP87_9PROT</name>
<dbReference type="Pfam" id="PF13556">
    <property type="entry name" value="HTH_30"/>
    <property type="match status" value="1"/>
</dbReference>